<evidence type="ECO:0000256" key="4">
    <source>
        <dbReference type="ARBA" id="ARBA00023004"/>
    </source>
</evidence>
<reference evidence="9" key="1">
    <citation type="submission" date="2016-10" db="EMBL/GenBank/DDBJ databases">
        <authorList>
            <person name="Varghese N."/>
            <person name="Submissions S."/>
        </authorList>
    </citation>
    <scope>NUCLEOTIDE SEQUENCE [LARGE SCALE GENOMIC DNA]</scope>
    <source>
        <strain evidence="9">DSM 23317</strain>
    </source>
</reference>
<dbReference type="PANTHER" id="PTHR43409:SF16">
    <property type="entry name" value="SLR0320 PROTEIN"/>
    <property type="match status" value="1"/>
</dbReference>
<keyword evidence="9" id="KW-1185">Reference proteome</keyword>
<dbReference type="AlphaFoldDB" id="A0A1G8N818"/>
<dbReference type="Pfam" id="PF04055">
    <property type="entry name" value="Radical_SAM"/>
    <property type="match status" value="1"/>
</dbReference>
<dbReference type="CDD" id="cd01335">
    <property type="entry name" value="Radical_SAM"/>
    <property type="match status" value="1"/>
</dbReference>
<name>A0A1G8N818_9GAMM</name>
<feature type="domain" description="Radical SAM core" evidence="7">
    <location>
        <begin position="185"/>
        <end position="404"/>
    </location>
</feature>
<keyword evidence="4" id="KW-0408">Iron</keyword>
<dbReference type="Gene3D" id="3.80.30.20">
    <property type="entry name" value="tm_1862 like domain"/>
    <property type="match status" value="1"/>
</dbReference>
<dbReference type="PROSITE" id="PS51332">
    <property type="entry name" value="B12_BINDING"/>
    <property type="match status" value="1"/>
</dbReference>
<dbReference type="InterPro" id="IPR023404">
    <property type="entry name" value="rSAM_horseshoe"/>
</dbReference>
<dbReference type="PROSITE" id="PS51918">
    <property type="entry name" value="RADICAL_SAM"/>
    <property type="match status" value="1"/>
</dbReference>
<dbReference type="Proteomes" id="UP000199527">
    <property type="component" value="Unassembled WGS sequence"/>
</dbReference>
<dbReference type="SFLD" id="SFLDG01123">
    <property type="entry name" value="methyltransferase_(Class_B)"/>
    <property type="match status" value="1"/>
</dbReference>
<dbReference type="InterPro" id="IPR006638">
    <property type="entry name" value="Elp3/MiaA/NifB-like_rSAM"/>
</dbReference>
<gene>
    <name evidence="8" type="ORF">SAMN04488540_10346</name>
</gene>
<dbReference type="SUPFAM" id="SSF102114">
    <property type="entry name" value="Radical SAM enzymes"/>
    <property type="match status" value="1"/>
</dbReference>
<dbReference type="InterPro" id="IPR058240">
    <property type="entry name" value="rSAM_sf"/>
</dbReference>
<dbReference type="SMART" id="SM00729">
    <property type="entry name" value="Elp3"/>
    <property type="match status" value="1"/>
</dbReference>
<dbReference type="GO" id="GO:0005829">
    <property type="term" value="C:cytosol"/>
    <property type="evidence" value="ECO:0007669"/>
    <property type="project" value="TreeGrafter"/>
</dbReference>
<dbReference type="RefSeq" id="WP_143026558.1">
    <property type="nucleotide sequence ID" value="NZ_FNEM01000003.1"/>
</dbReference>
<keyword evidence="2" id="KW-0949">S-adenosyl-L-methionine</keyword>
<evidence type="ECO:0000259" key="6">
    <source>
        <dbReference type="PROSITE" id="PS51332"/>
    </source>
</evidence>
<organism evidence="8 9">
    <name type="scientific">Ferrimonas sediminum</name>
    <dbReference type="NCBI Taxonomy" id="718193"/>
    <lineage>
        <taxon>Bacteria</taxon>
        <taxon>Pseudomonadati</taxon>
        <taxon>Pseudomonadota</taxon>
        <taxon>Gammaproteobacteria</taxon>
        <taxon>Alteromonadales</taxon>
        <taxon>Ferrimonadaceae</taxon>
        <taxon>Ferrimonas</taxon>
    </lineage>
</organism>
<dbReference type="SFLD" id="SFLDG01082">
    <property type="entry name" value="B12-binding_domain_containing"/>
    <property type="match status" value="1"/>
</dbReference>
<comment type="cofactor">
    <cofactor evidence="1">
        <name>[4Fe-4S] cluster</name>
        <dbReference type="ChEBI" id="CHEBI:49883"/>
    </cofactor>
</comment>
<dbReference type="InterPro" id="IPR034466">
    <property type="entry name" value="Methyltransferase_Class_B"/>
</dbReference>
<dbReference type="GO" id="GO:0046872">
    <property type="term" value="F:metal ion binding"/>
    <property type="evidence" value="ECO:0007669"/>
    <property type="project" value="UniProtKB-KW"/>
</dbReference>
<evidence type="ECO:0000313" key="9">
    <source>
        <dbReference type="Proteomes" id="UP000199527"/>
    </source>
</evidence>
<feature type="domain" description="B12-binding" evidence="6">
    <location>
        <begin position="2"/>
        <end position="147"/>
    </location>
</feature>
<dbReference type="EMBL" id="FNEM01000003">
    <property type="protein sequence ID" value="SDI76334.1"/>
    <property type="molecule type" value="Genomic_DNA"/>
</dbReference>
<dbReference type="GO" id="GO:0051539">
    <property type="term" value="F:4 iron, 4 sulfur cluster binding"/>
    <property type="evidence" value="ECO:0007669"/>
    <property type="project" value="UniProtKB-KW"/>
</dbReference>
<evidence type="ECO:0000259" key="7">
    <source>
        <dbReference type="PROSITE" id="PS51918"/>
    </source>
</evidence>
<dbReference type="NCBIfam" id="TIGR04072">
    <property type="entry name" value="rSAM_ladder_B12"/>
    <property type="match status" value="1"/>
</dbReference>
<dbReference type="Pfam" id="PF02310">
    <property type="entry name" value="B12-binding"/>
    <property type="match status" value="1"/>
</dbReference>
<proteinExistence type="predicted"/>
<dbReference type="GO" id="GO:0031419">
    <property type="term" value="F:cobalamin binding"/>
    <property type="evidence" value="ECO:0007669"/>
    <property type="project" value="InterPro"/>
</dbReference>
<evidence type="ECO:0000313" key="8">
    <source>
        <dbReference type="EMBL" id="SDI76334.1"/>
    </source>
</evidence>
<dbReference type="InterPro" id="IPR006158">
    <property type="entry name" value="Cobalamin-bd"/>
</dbReference>
<accession>A0A1G8N818</accession>
<dbReference type="InterPro" id="IPR051198">
    <property type="entry name" value="BchE-like"/>
</dbReference>
<evidence type="ECO:0000256" key="5">
    <source>
        <dbReference type="ARBA" id="ARBA00023014"/>
    </source>
</evidence>
<evidence type="ECO:0000256" key="2">
    <source>
        <dbReference type="ARBA" id="ARBA00022691"/>
    </source>
</evidence>
<keyword evidence="5" id="KW-0411">Iron-sulfur</keyword>
<dbReference type="InterPro" id="IPR023969">
    <property type="entry name" value="CHP04072_B12-bd/rSAM"/>
</dbReference>
<dbReference type="PANTHER" id="PTHR43409">
    <property type="entry name" value="ANAEROBIC MAGNESIUM-PROTOPORPHYRIN IX MONOMETHYL ESTER CYCLASE-RELATED"/>
    <property type="match status" value="1"/>
</dbReference>
<protein>
    <submittedName>
        <fullName evidence="8">Radical SAM superfamily enzyme YgiQ, UPF0313 family</fullName>
    </submittedName>
</protein>
<sequence length="449" mass="50885">MPHLLLVSANRFTNPYPVYPLGLSYLKSYLNREWPELTVTLLDMNQLNEAQLQQRVAELAPDYVAVSLRNVDDVDLTQQRSFIDGYAQVVAAIRRGTPAPVILGGAGYSLFPERILKALEADYGIVGEGEQTLLQLLHGLQQGSDVTLIEGLVTPEEQGCRLTPRHHHIDNPTLEFEPDLVAHYWRYSGMLNIQTKRGCPHRCVYCSYPIIDGRRVRTLKVEQIVSTLRQAWDQHGIDYVFFTDSVFNLEPEFNEALARALIKEGLPTRWGAYFAPHRLSRQQLALYQQAGLTHLEFGTEAMSDQTLASYGKPFRFKQVLRTAEVAADLGIHQAHFLILGGWGETRQTLSETIANAERLPSTVLFPFYGMRVYPDTLLQQQMVAAGELSSEDDLLHPRYYLSPEFDEAGLQQQLQGVKQRWVLPDEDQSDSISMLRAAGKRGPLWEYIL</sequence>
<dbReference type="OrthoDB" id="9801424at2"/>
<dbReference type="InterPro" id="IPR007197">
    <property type="entry name" value="rSAM"/>
</dbReference>
<dbReference type="Gene3D" id="3.40.50.280">
    <property type="entry name" value="Cobalamin-binding domain"/>
    <property type="match status" value="1"/>
</dbReference>
<evidence type="ECO:0000256" key="3">
    <source>
        <dbReference type="ARBA" id="ARBA00022723"/>
    </source>
</evidence>
<dbReference type="SFLD" id="SFLDS00029">
    <property type="entry name" value="Radical_SAM"/>
    <property type="match status" value="1"/>
</dbReference>
<evidence type="ECO:0000256" key="1">
    <source>
        <dbReference type="ARBA" id="ARBA00001966"/>
    </source>
</evidence>
<dbReference type="GO" id="GO:0003824">
    <property type="term" value="F:catalytic activity"/>
    <property type="evidence" value="ECO:0007669"/>
    <property type="project" value="InterPro"/>
</dbReference>
<keyword evidence="3" id="KW-0479">Metal-binding</keyword>